<gene>
    <name evidence="1" type="primary">m514L</name>
    <name evidence="1" type="ORF">MT325_m514L</name>
</gene>
<evidence type="ECO:0000313" key="1">
    <source>
        <dbReference type="EMBL" id="ABT14068.1"/>
    </source>
</evidence>
<name>A7IUP4_PBCVM</name>
<protein>
    <submittedName>
        <fullName evidence="1">Uncharacterized protein m514L</fullName>
    </submittedName>
</protein>
<accession>A7IUP4</accession>
<organismHost>
    <name type="scientific">Paramecium bursaria</name>
    <dbReference type="NCBI Taxonomy" id="74790"/>
</organismHost>
<organism evidence="1 2">
    <name type="scientific">Paramecium bursaria Chlorella virus MT325</name>
    <name type="common">PBCV-MT325</name>
    <dbReference type="NCBI Taxonomy" id="346932"/>
    <lineage>
        <taxon>Viruses</taxon>
        <taxon>Varidnaviria</taxon>
        <taxon>Bamfordvirae</taxon>
        <taxon>Nucleocytoviricota</taxon>
        <taxon>Megaviricetes</taxon>
        <taxon>Algavirales</taxon>
        <taxon>Phycodnaviridae</taxon>
        <taxon>Chlorovirus</taxon>
        <taxon>Chlorovirus conductrix</taxon>
        <taxon>Paramecium bursaria Chlorella virus A1</taxon>
    </lineage>
</organism>
<reference evidence="1 2" key="1">
    <citation type="journal article" date="2007" name="Virology">
        <title>Sequence and annotation of the 314-kb MT325 and the 321-kb FR483 viruses that infect Chlorella Pbi.</title>
        <authorList>
            <person name="Fitzgerald L.A."/>
            <person name="Graves M.V."/>
            <person name="Li X."/>
            <person name="Feldblyum T."/>
            <person name="Hartigan J."/>
            <person name="Van Etten J.L."/>
        </authorList>
    </citation>
    <scope>NUCLEOTIDE SEQUENCE [LARGE SCALE GENOMIC DNA]</scope>
    <source>
        <strain evidence="1 2">MT325</strain>
    </source>
</reference>
<sequence length="248" mass="28608">MKEINEVIAYDRARHAIENFEFPELEPSEKLVIKFRSCFGDKIVYTLRGKPRTMMAAVTIQEKASFLVMNSNEEVREHMFEMLSECSAFTITATRTRVDVSTPMTSRDIIRTLNKETDGYTELNISATYDDAISKVIVVPEDNKYSFCFSTFSLGLDADAPAIVDSYKIVKNHKCAIKHINDIFRITLPFEDSLLTIERKEKSTIFEYLRPGPAYIPRPFHDELLVVAWQPDLMKNCIDEHDGLFARW</sequence>
<dbReference type="Proteomes" id="UP000246715">
    <property type="component" value="Segment"/>
</dbReference>
<evidence type="ECO:0000313" key="2">
    <source>
        <dbReference type="Proteomes" id="UP000246715"/>
    </source>
</evidence>
<proteinExistence type="predicted"/>
<dbReference type="EMBL" id="DQ491001">
    <property type="protein sequence ID" value="ABT14068.1"/>
    <property type="molecule type" value="Genomic_DNA"/>
</dbReference>